<dbReference type="InterPro" id="IPR024983">
    <property type="entry name" value="CHAT_dom"/>
</dbReference>
<feature type="repeat" description="TPR" evidence="3">
    <location>
        <begin position="280"/>
        <end position="313"/>
    </location>
</feature>
<protein>
    <submittedName>
        <fullName evidence="6">CHAT domain-containing protein</fullName>
    </submittedName>
</protein>
<evidence type="ECO:0000256" key="2">
    <source>
        <dbReference type="ARBA" id="ARBA00022803"/>
    </source>
</evidence>
<accession>A0ABS9KID4</accession>
<reference evidence="6" key="1">
    <citation type="submission" date="2022-01" db="EMBL/GenBank/DDBJ databases">
        <authorList>
            <person name="Wang Y."/>
        </authorList>
    </citation>
    <scope>NUCLEOTIDE SEQUENCE</scope>
    <source>
        <strain evidence="6">WB101</strain>
    </source>
</reference>
<keyword evidence="1" id="KW-0677">Repeat</keyword>
<keyword evidence="7" id="KW-1185">Reference proteome</keyword>
<evidence type="ECO:0000256" key="3">
    <source>
        <dbReference type="PROSITE-ProRule" id="PRU00339"/>
    </source>
</evidence>
<gene>
    <name evidence="6" type="ORF">L6773_18665</name>
</gene>
<feature type="repeat" description="TPR" evidence="3">
    <location>
        <begin position="364"/>
        <end position="397"/>
    </location>
</feature>
<dbReference type="PANTHER" id="PTHR45641">
    <property type="entry name" value="TETRATRICOPEPTIDE REPEAT PROTEIN (AFU_ORTHOLOGUE AFUA_6G03870)"/>
    <property type="match status" value="1"/>
</dbReference>
<feature type="signal peptide" evidence="4">
    <location>
        <begin position="1"/>
        <end position="22"/>
    </location>
</feature>
<dbReference type="Pfam" id="PF12770">
    <property type="entry name" value="CHAT"/>
    <property type="match status" value="1"/>
</dbReference>
<reference evidence="6" key="2">
    <citation type="submission" date="2024-05" db="EMBL/GenBank/DDBJ databases">
        <title>Rhodohalobacter halophilus gen. nov., sp. nov., a moderately halophilic member of the family Balneolaceae.</title>
        <authorList>
            <person name="Xia J."/>
        </authorList>
    </citation>
    <scope>NUCLEOTIDE SEQUENCE</scope>
    <source>
        <strain evidence="6">WB101</strain>
    </source>
</reference>
<dbReference type="Proteomes" id="UP001165366">
    <property type="component" value="Unassembled WGS sequence"/>
</dbReference>
<feature type="chain" id="PRO_5046701931" evidence="4">
    <location>
        <begin position="23"/>
        <end position="1016"/>
    </location>
</feature>
<dbReference type="Gene3D" id="1.25.40.10">
    <property type="entry name" value="Tetratricopeptide repeat domain"/>
    <property type="match status" value="3"/>
</dbReference>
<feature type="repeat" description="TPR" evidence="3">
    <location>
        <begin position="322"/>
        <end position="355"/>
    </location>
</feature>
<evidence type="ECO:0000256" key="4">
    <source>
        <dbReference type="SAM" id="SignalP"/>
    </source>
</evidence>
<dbReference type="Pfam" id="PF13424">
    <property type="entry name" value="TPR_12"/>
    <property type="match status" value="2"/>
</dbReference>
<proteinExistence type="predicted"/>
<dbReference type="InterPro" id="IPR011990">
    <property type="entry name" value="TPR-like_helical_dom_sf"/>
</dbReference>
<dbReference type="SUPFAM" id="SSF48452">
    <property type="entry name" value="TPR-like"/>
    <property type="match status" value="3"/>
</dbReference>
<dbReference type="PANTHER" id="PTHR45641:SF19">
    <property type="entry name" value="NEPHROCYSTIN-3"/>
    <property type="match status" value="1"/>
</dbReference>
<evidence type="ECO:0000256" key="1">
    <source>
        <dbReference type="ARBA" id="ARBA00022737"/>
    </source>
</evidence>
<keyword evidence="2 3" id="KW-0802">TPR repeat</keyword>
<dbReference type="SMART" id="SM00028">
    <property type="entry name" value="TPR"/>
    <property type="match status" value="8"/>
</dbReference>
<dbReference type="Pfam" id="PF13374">
    <property type="entry name" value="TPR_10"/>
    <property type="match status" value="2"/>
</dbReference>
<organism evidence="6 7">
    <name type="scientific">Rhodohalobacter sulfatireducens</name>
    <dbReference type="NCBI Taxonomy" id="2911366"/>
    <lineage>
        <taxon>Bacteria</taxon>
        <taxon>Pseudomonadati</taxon>
        <taxon>Balneolota</taxon>
        <taxon>Balneolia</taxon>
        <taxon>Balneolales</taxon>
        <taxon>Balneolaceae</taxon>
        <taxon>Rhodohalobacter</taxon>
    </lineage>
</organism>
<dbReference type="EMBL" id="JAKLWS010000037">
    <property type="protein sequence ID" value="MCG2590603.1"/>
    <property type="molecule type" value="Genomic_DNA"/>
</dbReference>
<comment type="caution">
    <text evidence="6">The sequence shown here is derived from an EMBL/GenBank/DDBJ whole genome shotgun (WGS) entry which is preliminary data.</text>
</comment>
<feature type="domain" description="CHAT" evidence="5">
    <location>
        <begin position="713"/>
        <end position="1015"/>
    </location>
</feature>
<evidence type="ECO:0000259" key="5">
    <source>
        <dbReference type="Pfam" id="PF12770"/>
    </source>
</evidence>
<feature type="repeat" description="TPR" evidence="3">
    <location>
        <begin position="196"/>
        <end position="229"/>
    </location>
</feature>
<evidence type="ECO:0000313" key="7">
    <source>
        <dbReference type="Proteomes" id="UP001165366"/>
    </source>
</evidence>
<name>A0ABS9KID4_9BACT</name>
<dbReference type="InterPro" id="IPR019734">
    <property type="entry name" value="TPR_rpt"/>
</dbReference>
<evidence type="ECO:0000313" key="6">
    <source>
        <dbReference type="EMBL" id="MCG2590603.1"/>
    </source>
</evidence>
<keyword evidence="4" id="KW-0732">Signal</keyword>
<dbReference type="PROSITE" id="PS50005">
    <property type="entry name" value="TPR"/>
    <property type="match status" value="4"/>
</dbReference>
<dbReference type="RefSeq" id="WP_237856039.1">
    <property type="nucleotide sequence ID" value="NZ_JAKLWS010000037.1"/>
</dbReference>
<sequence length="1016" mass="116461">MSHCKNYFLLAALLLIPVSTYAQSTTDAETLFEQAEEIFRDGDYEQSKEMFEEASETFCTAPIQAETCIEVKTYLSDIGRIDRNFVSSEQVLEEAEQILQRELGTPHPLQMEINTQKIFLYVNMTHFEKAGRVVQRTMELVNEPEFSGLPRARGYMAKGYLEDAAGDFHESLNSYSEAVESLEGIERDDEILRFLSHCYNNMGLLTRRLGDVQGAMDYFLQALDVTQTLYGESHPQVGIVYNSIGTIYYIMGDYGQAADYFLSTADIFREHYGENHERVAGAYNNAGVVFTEMDDIERAAQTLEKAQRIKENILGENHIDTAIGYSNLASIYMENENFDAALENYQKSIAVREEIYGDDHPNLISPYTNLGEFYTKTEQFDLAREYLDEALQITKNRLGENHPEAWTIRLNIGDTFMGEEEFETALGHYEKAFNMIVEESGIQPQNGFDAGRISHPIQFMESATNIGNVLLKLYEKEGGIERLYQSIENYSISTTVVDFLQRSYQSEASKLNLVDQNYSIFTNTIRAYNYLYEETGDEKWLSEILTTSELSRSRIALELLQDLEAKNFAGVPRDILDQESTINTQIADYYQKLHAEQEKGFDADQKRISSFRDSLFESRRELKNLTQRLEEQYPDYYRLKYDQSYADREVVVDLLEQDEALINYIVSDEEIFALVLDKSDIRFYSLGKSDSLSTRVKSLRNSVLSDRSEQYSKVANELYNQLIEPILSEININSLIIVPDQSLHYLPFEMLLTEASENSSYYELPYLIRDYKISYVPSATVLQMLKEQKIQNPQNLFAVAPFNESTIKFEEEASASRYMAGLSPLPLTQYETGEIAKIFEERDSLLEYIFPEEVKILLGEEATKSTIETTSFEQYGYIHFATHAFVNEQDPSLSGIVFWGEQDDDGMIYVNDIYNMRMNADLVVLGACETGLGTVYKGEGMIGFTRAFIYAGASNLMVSMWKVNDQPTANLMIKFYRYVKEGYSYSEALQMAKIDLINQPEFAAPRNWAAFILQGR</sequence>